<dbReference type="STRING" id="1802596.A2Z11_01305"/>
<feature type="domain" description="DHHA1" evidence="2">
    <location>
        <begin position="54"/>
        <end position="148"/>
    </location>
</feature>
<accession>A0A1G1WBQ5</accession>
<evidence type="ECO:0000259" key="2">
    <source>
        <dbReference type="Pfam" id="PF02272"/>
    </source>
</evidence>
<dbReference type="AlphaFoldDB" id="A0A1G1WBQ5"/>
<evidence type="ECO:0000313" key="4">
    <source>
        <dbReference type="EMBL" id="OGY25119.1"/>
    </source>
</evidence>
<dbReference type="Proteomes" id="UP000176389">
    <property type="component" value="Unassembled WGS sequence"/>
</dbReference>
<reference evidence="4 5" key="1">
    <citation type="journal article" date="2016" name="Nat. Commun.">
        <title>Thousands of microbial genomes shed light on interconnected biogeochemical processes in an aquifer system.</title>
        <authorList>
            <person name="Anantharaman K."/>
            <person name="Brown C.T."/>
            <person name="Hug L.A."/>
            <person name="Sharon I."/>
            <person name="Castelle C.J."/>
            <person name="Probst A.J."/>
            <person name="Thomas B.C."/>
            <person name="Singh A."/>
            <person name="Wilkins M.J."/>
            <person name="Karaoz U."/>
            <person name="Brodie E.L."/>
            <person name="Williams K.H."/>
            <person name="Hubbard S.S."/>
            <person name="Banfield J.F."/>
        </authorList>
    </citation>
    <scope>NUCLEOTIDE SEQUENCE [LARGE SCALE GENOMIC DNA]</scope>
</reference>
<evidence type="ECO:0008006" key="6">
    <source>
        <dbReference type="Google" id="ProtNLM"/>
    </source>
</evidence>
<evidence type="ECO:0000313" key="5">
    <source>
        <dbReference type="Proteomes" id="UP000176389"/>
    </source>
</evidence>
<dbReference type="GO" id="GO:0003676">
    <property type="term" value="F:nucleic acid binding"/>
    <property type="evidence" value="ECO:0007669"/>
    <property type="project" value="InterPro"/>
</dbReference>
<dbReference type="SUPFAM" id="SSF64182">
    <property type="entry name" value="DHH phosphoesterases"/>
    <property type="match status" value="1"/>
</dbReference>
<keyword evidence="1" id="KW-0378">Hydrolase</keyword>
<comment type="caution">
    <text evidence="4">The sequence shown here is derived from an EMBL/GenBank/DDBJ whole genome shotgun (WGS) entry which is preliminary data.</text>
</comment>
<dbReference type="Pfam" id="PF02272">
    <property type="entry name" value="DHHA1"/>
    <property type="match status" value="1"/>
</dbReference>
<feature type="domain" description="RecJ OB" evidence="3">
    <location>
        <begin position="162"/>
        <end position="267"/>
    </location>
</feature>
<dbReference type="PANTHER" id="PTHR30255">
    <property type="entry name" value="SINGLE-STRANDED-DNA-SPECIFIC EXONUCLEASE RECJ"/>
    <property type="match status" value="1"/>
</dbReference>
<dbReference type="PANTHER" id="PTHR30255:SF2">
    <property type="entry name" value="SINGLE-STRANDED-DNA-SPECIFIC EXONUCLEASE RECJ"/>
    <property type="match status" value="1"/>
</dbReference>
<organism evidence="4 5">
    <name type="scientific">Candidatus Woykebacteria bacterium RBG_16_43_9</name>
    <dbReference type="NCBI Taxonomy" id="1802596"/>
    <lineage>
        <taxon>Bacteria</taxon>
        <taxon>Candidatus Woykeibacteriota</taxon>
    </lineage>
</organism>
<evidence type="ECO:0000256" key="1">
    <source>
        <dbReference type="ARBA" id="ARBA00022801"/>
    </source>
</evidence>
<dbReference type="Pfam" id="PF17768">
    <property type="entry name" value="RecJ_OB"/>
    <property type="match status" value="1"/>
</dbReference>
<gene>
    <name evidence="4" type="ORF">A2Z11_01305</name>
</gene>
<proteinExistence type="predicted"/>
<evidence type="ECO:0000259" key="3">
    <source>
        <dbReference type="Pfam" id="PF17768"/>
    </source>
</evidence>
<dbReference type="GO" id="GO:0016787">
    <property type="term" value="F:hydrolase activity"/>
    <property type="evidence" value="ECO:0007669"/>
    <property type="project" value="UniProtKB-KW"/>
</dbReference>
<dbReference type="EMBL" id="MHCS01000054">
    <property type="protein sequence ID" value="OGY25119.1"/>
    <property type="molecule type" value="Genomic_DNA"/>
</dbReference>
<dbReference type="InterPro" id="IPR041122">
    <property type="entry name" value="RecJ_OB"/>
</dbReference>
<sequence>MESAMDALRLLVTKKKSQAREIAAKLSETNRKRQEATALALTHARQSVNENCDSKILIAHHESYLQGVVGLVAGRLVDENYKPTIVISQIRPLSKGSARSISGFNITEAIKSAGKYLVSAGGHPMAAGFSIEPEKIPHFKEVVQNYAEKNLSSEDLTQKLKIDCVLDPSLINNKSLQAVKNFEPFGIGNPEPVFQTSNLEVTDVRRLGSGGKHLRLVLRSPDNFIHNAIGFGMGERNVKSGDLIDAVHNLREDNWRINKKLQLKLKDFLPSKKI</sequence>
<protein>
    <recommendedName>
        <fullName evidence="6">Single-stranded-DNA-specific exonuclease RecJ</fullName>
    </recommendedName>
</protein>
<dbReference type="InterPro" id="IPR003156">
    <property type="entry name" value="DHHA1_dom"/>
</dbReference>
<dbReference type="Gene3D" id="2.40.50.460">
    <property type="match status" value="1"/>
</dbReference>
<dbReference type="InterPro" id="IPR051673">
    <property type="entry name" value="SSDNA_exonuclease_RecJ"/>
</dbReference>
<dbReference type="InterPro" id="IPR038763">
    <property type="entry name" value="DHH_sf"/>
</dbReference>
<name>A0A1G1WBQ5_9BACT</name>